<sequence length="70" mass="8241">MESKHTGVEPNEIDLVMTQNGCQDQRSSRLFEGCKWSTEMLRSFYSHTYQGKHGYLEVNREGIYLQHDED</sequence>
<accession>A0A251U2P6</accession>
<gene>
    <name evidence="2" type="ORF">HannXRQ_Chr08g0214361</name>
    <name evidence="1" type="ORF">HanXRQr2_Chr08g0324721</name>
</gene>
<evidence type="ECO:0000313" key="1">
    <source>
        <dbReference type="EMBL" id="KAF5794137.1"/>
    </source>
</evidence>
<reference evidence="2" key="2">
    <citation type="submission" date="2017-02" db="EMBL/GenBank/DDBJ databases">
        <title>Sunflower complete genome.</title>
        <authorList>
            <person name="Langlade N."/>
            <person name="Munos S."/>
        </authorList>
    </citation>
    <scope>NUCLEOTIDE SEQUENCE [LARGE SCALE GENOMIC DNA]</scope>
    <source>
        <tissue evidence="2">Leaves</tissue>
    </source>
</reference>
<dbReference type="EMBL" id="CM007897">
    <property type="protein sequence ID" value="OTG17640.1"/>
    <property type="molecule type" value="Genomic_DNA"/>
</dbReference>
<keyword evidence="3" id="KW-1185">Reference proteome</keyword>
<dbReference type="Gramene" id="mRNA:HanXRQr2_Chr08g0324721">
    <property type="protein sequence ID" value="mRNA:HanXRQr2_Chr08g0324721"/>
    <property type="gene ID" value="HanXRQr2_Chr08g0324721"/>
</dbReference>
<dbReference type="AlphaFoldDB" id="A0A251U2P6"/>
<organism evidence="2 3">
    <name type="scientific">Helianthus annuus</name>
    <name type="common">Common sunflower</name>
    <dbReference type="NCBI Taxonomy" id="4232"/>
    <lineage>
        <taxon>Eukaryota</taxon>
        <taxon>Viridiplantae</taxon>
        <taxon>Streptophyta</taxon>
        <taxon>Embryophyta</taxon>
        <taxon>Tracheophyta</taxon>
        <taxon>Spermatophyta</taxon>
        <taxon>Magnoliopsida</taxon>
        <taxon>eudicotyledons</taxon>
        <taxon>Gunneridae</taxon>
        <taxon>Pentapetalae</taxon>
        <taxon>asterids</taxon>
        <taxon>campanulids</taxon>
        <taxon>Asterales</taxon>
        <taxon>Asteraceae</taxon>
        <taxon>Asteroideae</taxon>
        <taxon>Heliantheae alliance</taxon>
        <taxon>Heliantheae</taxon>
        <taxon>Helianthus</taxon>
    </lineage>
</organism>
<name>A0A251U2P6_HELAN</name>
<reference evidence="1" key="3">
    <citation type="submission" date="2020-06" db="EMBL/GenBank/DDBJ databases">
        <title>Helianthus annuus Genome sequencing and assembly Release 2.</title>
        <authorList>
            <person name="Gouzy J."/>
            <person name="Langlade N."/>
            <person name="Munos S."/>
        </authorList>
    </citation>
    <scope>NUCLEOTIDE SEQUENCE</scope>
    <source>
        <tissue evidence="1">Leaves</tissue>
    </source>
</reference>
<reference evidence="1" key="1">
    <citation type="journal article" date="2017" name="Nature">
        <title>The sunflower genome provides insights into oil metabolism, flowering and Asterid evolution.</title>
        <authorList>
            <person name="Badouin H."/>
            <person name="Gouzy J."/>
            <person name="Grassa C.J."/>
            <person name="Murat F."/>
            <person name="Staton S.E."/>
            <person name="Cottret L."/>
            <person name="Lelandais-Briere C."/>
            <person name="Owens G.L."/>
            <person name="Carrere S."/>
            <person name="Mayjonade B."/>
            <person name="Legrand L."/>
            <person name="Gill N."/>
            <person name="Kane N.C."/>
            <person name="Bowers J.E."/>
            <person name="Hubner S."/>
            <person name="Bellec A."/>
            <person name="Berard A."/>
            <person name="Berges H."/>
            <person name="Blanchet N."/>
            <person name="Boniface M.C."/>
            <person name="Brunel D."/>
            <person name="Catrice O."/>
            <person name="Chaidir N."/>
            <person name="Claudel C."/>
            <person name="Donnadieu C."/>
            <person name="Faraut T."/>
            <person name="Fievet G."/>
            <person name="Helmstetter N."/>
            <person name="King M."/>
            <person name="Knapp S.J."/>
            <person name="Lai Z."/>
            <person name="Le Paslier M.C."/>
            <person name="Lippi Y."/>
            <person name="Lorenzon L."/>
            <person name="Mandel J.R."/>
            <person name="Marage G."/>
            <person name="Marchand G."/>
            <person name="Marquand E."/>
            <person name="Bret-Mestries E."/>
            <person name="Morien E."/>
            <person name="Nambeesan S."/>
            <person name="Nguyen T."/>
            <person name="Pegot-Espagnet P."/>
            <person name="Pouilly N."/>
            <person name="Raftis F."/>
            <person name="Sallet E."/>
            <person name="Schiex T."/>
            <person name="Thomas J."/>
            <person name="Vandecasteele C."/>
            <person name="Vares D."/>
            <person name="Vear F."/>
            <person name="Vautrin S."/>
            <person name="Crespi M."/>
            <person name="Mangin B."/>
            <person name="Burke J.M."/>
            <person name="Salse J."/>
            <person name="Munos S."/>
            <person name="Vincourt P."/>
            <person name="Rieseberg L.H."/>
            <person name="Langlade N.B."/>
        </authorList>
    </citation>
    <scope>NUCLEOTIDE SEQUENCE</scope>
    <source>
        <tissue evidence="1">Leaves</tissue>
    </source>
</reference>
<dbReference type="InParanoid" id="A0A251U2P6"/>
<evidence type="ECO:0000313" key="3">
    <source>
        <dbReference type="Proteomes" id="UP000215914"/>
    </source>
</evidence>
<protein>
    <submittedName>
        <fullName evidence="2">Uncharacterized protein</fullName>
    </submittedName>
</protein>
<dbReference type="Proteomes" id="UP000215914">
    <property type="component" value="Chromosome 8"/>
</dbReference>
<evidence type="ECO:0000313" key="2">
    <source>
        <dbReference type="EMBL" id="OTG17640.1"/>
    </source>
</evidence>
<dbReference type="EMBL" id="MNCJ02000323">
    <property type="protein sequence ID" value="KAF5794137.1"/>
    <property type="molecule type" value="Genomic_DNA"/>
</dbReference>
<proteinExistence type="predicted"/>